<dbReference type="Proteomes" id="UP000694403">
    <property type="component" value="Unplaced"/>
</dbReference>
<dbReference type="AlphaFoldDB" id="A0A8C3S2K1"/>
<accession>A0A8C3S2K1</accession>
<name>A0A8C3S2K1_CHESE</name>
<evidence type="ECO:0008006" key="3">
    <source>
        <dbReference type="Google" id="ProtNLM"/>
    </source>
</evidence>
<evidence type="ECO:0000313" key="2">
    <source>
        <dbReference type="Proteomes" id="UP000694403"/>
    </source>
</evidence>
<organism evidence="1 2">
    <name type="scientific">Chelydra serpentina</name>
    <name type="common">Snapping turtle</name>
    <name type="synonym">Testudo serpentina</name>
    <dbReference type="NCBI Taxonomy" id="8475"/>
    <lineage>
        <taxon>Eukaryota</taxon>
        <taxon>Metazoa</taxon>
        <taxon>Chordata</taxon>
        <taxon>Craniata</taxon>
        <taxon>Vertebrata</taxon>
        <taxon>Euteleostomi</taxon>
        <taxon>Archelosauria</taxon>
        <taxon>Testudinata</taxon>
        <taxon>Testudines</taxon>
        <taxon>Cryptodira</taxon>
        <taxon>Durocryptodira</taxon>
        <taxon>Americhelydia</taxon>
        <taxon>Chelydroidea</taxon>
        <taxon>Chelydridae</taxon>
        <taxon>Chelydra</taxon>
    </lineage>
</organism>
<reference evidence="1" key="2">
    <citation type="submission" date="2025-09" db="UniProtKB">
        <authorList>
            <consortium name="Ensembl"/>
        </authorList>
    </citation>
    <scope>IDENTIFICATION</scope>
</reference>
<evidence type="ECO:0000313" key="1">
    <source>
        <dbReference type="Ensembl" id="ENSCSRP00000006806.1"/>
    </source>
</evidence>
<reference evidence="1" key="1">
    <citation type="submission" date="2025-08" db="UniProtKB">
        <authorList>
            <consortium name="Ensembl"/>
        </authorList>
    </citation>
    <scope>IDENTIFICATION</scope>
</reference>
<keyword evidence="2" id="KW-1185">Reference proteome</keyword>
<dbReference type="Ensembl" id="ENSCSRT00000007020.1">
    <property type="protein sequence ID" value="ENSCSRP00000006806.1"/>
    <property type="gene ID" value="ENSCSRG00000005064.1"/>
</dbReference>
<sequence length="74" mass="8853">MRKITYFIRQAQRSDVPSISLDVEKAFDRVKWPSLIAALKKIRFEPIFLNWVSVLYNSPLLHYQLIELFLQPFN</sequence>
<protein>
    <recommendedName>
        <fullName evidence="3">Reverse transcriptase domain-containing protein</fullName>
    </recommendedName>
</protein>
<proteinExistence type="predicted"/>